<reference evidence="1 2" key="1">
    <citation type="submission" date="2019-10" db="EMBL/GenBank/DDBJ databases">
        <authorList>
            <person name="Palmer J.M."/>
        </authorList>
    </citation>
    <scope>NUCLEOTIDE SEQUENCE [LARGE SCALE GENOMIC DNA]</scope>
    <source>
        <strain evidence="1 2">TWF730</strain>
    </source>
</reference>
<name>A0AAV9U599_9PEZI</name>
<dbReference type="Proteomes" id="UP001373714">
    <property type="component" value="Unassembled WGS sequence"/>
</dbReference>
<sequence length="125" mass="13850">MPPHAVDQEVVDDVPEPGFRWIMTNEERNSVAKQLNLDDTLAAKMKGHYMNGERMTCQSCGKRSGVDDMVSSAHAMGVHAKDFMVDVLFNGVHGPNPNHAFDCSKCGTTFEGVRAWLAYPPWPSK</sequence>
<evidence type="ECO:0000313" key="1">
    <source>
        <dbReference type="EMBL" id="KAK6333782.1"/>
    </source>
</evidence>
<accession>A0AAV9U599</accession>
<evidence type="ECO:0000313" key="2">
    <source>
        <dbReference type="Proteomes" id="UP001373714"/>
    </source>
</evidence>
<gene>
    <name evidence="1" type="ORF">TWF730_003965</name>
</gene>
<comment type="caution">
    <text evidence="1">The sequence shown here is derived from an EMBL/GenBank/DDBJ whole genome shotgun (WGS) entry which is preliminary data.</text>
</comment>
<protein>
    <submittedName>
        <fullName evidence="1">Uncharacterized protein</fullName>
    </submittedName>
</protein>
<keyword evidence="2" id="KW-1185">Reference proteome</keyword>
<organism evidence="1 2">
    <name type="scientific">Orbilia blumenaviensis</name>
    <dbReference type="NCBI Taxonomy" id="1796055"/>
    <lineage>
        <taxon>Eukaryota</taxon>
        <taxon>Fungi</taxon>
        <taxon>Dikarya</taxon>
        <taxon>Ascomycota</taxon>
        <taxon>Pezizomycotina</taxon>
        <taxon>Orbiliomycetes</taxon>
        <taxon>Orbiliales</taxon>
        <taxon>Orbiliaceae</taxon>
        <taxon>Orbilia</taxon>
    </lineage>
</organism>
<dbReference type="AlphaFoldDB" id="A0AAV9U599"/>
<dbReference type="EMBL" id="JAVHNS010000016">
    <property type="protein sequence ID" value="KAK6333782.1"/>
    <property type="molecule type" value="Genomic_DNA"/>
</dbReference>
<proteinExistence type="predicted"/>